<dbReference type="NCBIfam" id="TIGR00398">
    <property type="entry name" value="metG"/>
    <property type="match status" value="1"/>
</dbReference>
<dbReference type="InterPro" id="IPR023458">
    <property type="entry name" value="Met-tRNA_ligase_1"/>
</dbReference>
<evidence type="ECO:0000256" key="10">
    <source>
        <dbReference type="ARBA" id="ARBA00030904"/>
    </source>
</evidence>
<keyword evidence="6 12" id="KW-0547">Nucleotide-binding</keyword>
<feature type="domain" description="Methionyl-tRNA synthetase anticodon-binding" evidence="16">
    <location>
        <begin position="653"/>
        <end position="787"/>
    </location>
</feature>
<dbReference type="SUPFAM" id="SSF57770">
    <property type="entry name" value="Methionyl-tRNA synthetase (MetRS), Zn-domain"/>
    <property type="match status" value="1"/>
</dbReference>
<keyword evidence="18" id="KW-1185">Reference proteome</keyword>
<comment type="similarity">
    <text evidence="2 12">Belongs to the class-I aminoacyl-tRNA synthetase family.</text>
</comment>
<accession>A0A4S2N6E6</accession>
<dbReference type="EMBL" id="ML220112">
    <property type="protein sequence ID" value="TGZ84817.1"/>
    <property type="molecule type" value="Genomic_DNA"/>
</dbReference>
<dbReference type="FunFam" id="2.20.28.20:FF:000001">
    <property type="entry name" value="Methionine--tRNA ligase"/>
    <property type="match status" value="1"/>
</dbReference>
<dbReference type="FunCoup" id="A0A4S2N6E6">
    <property type="interactions" value="1040"/>
</dbReference>
<keyword evidence="8 12" id="KW-0648">Protein biosynthesis</keyword>
<dbReference type="Proteomes" id="UP000298138">
    <property type="component" value="Unassembled WGS sequence"/>
</dbReference>
<evidence type="ECO:0000313" key="17">
    <source>
        <dbReference type="EMBL" id="TGZ84817.1"/>
    </source>
</evidence>
<protein>
    <recommendedName>
        <fullName evidence="3">methionine--tRNA ligase</fullName>
        <ecNumber evidence="3">6.1.1.10</ecNumber>
    </recommendedName>
    <alternativeName>
        <fullName evidence="10">Methionyl-tRNA synthetase</fullName>
    </alternativeName>
</protein>
<feature type="domain" description="Methionyl/Leucyl tRNA synthetase" evidence="15">
    <location>
        <begin position="229"/>
        <end position="624"/>
    </location>
</feature>
<dbReference type="InterPro" id="IPR001412">
    <property type="entry name" value="aa-tRNA-synth_I_CS"/>
</dbReference>
<evidence type="ECO:0000256" key="14">
    <source>
        <dbReference type="SAM" id="Phobius"/>
    </source>
</evidence>
<evidence type="ECO:0000313" key="18">
    <source>
        <dbReference type="Proteomes" id="UP000298138"/>
    </source>
</evidence>
<evidence type="ECO:0000256" key="1">
    <source>
        <dbReference type="ARBA" id="ARBA00004496"/>
    </source>
</evidence>
<keyword evidence="5 12" id="KW-0436">Ligase</keyword>
<dbReference type="InParanoid" id="A0A4S2N6E6"/>
<evidence type="ECO:0000256" key="11">
    <source>
        <dbReference type="ARBA" id="ARBA00047364"/>
    </source>
</evidence>
<dbReference type="Pfam" id="PF19303">
    <property type="entry name" value="Anticodon_3"/>
    <property type="match status" value="1"/>
</dbReference>
<keyword evidence="14" id="KW-0812">Transmembrane</keyword>
<evidence type="ECO:0000256" key="9">
    <source>
        <dbReference type="ARBA" id="ARBA00023146"/>
    </source>
</evidence>
<dbReference type="PANTHER" id="PTHR45765">
    <property type="entry name" value="METHIONINE--TRNA LIGASE"/>
    <property type="match status" value="1"/>
</dbReference>
<dbReference type="GO" id="GO:0005524">
    <property type="term" value="F:ATP binding"/>
    <property type="evidence" value="ECO:0007669"/>
    <property type="project" value="UniProtKB-KW"/>
</dbReference>
<dbReference type="PANTHER" id="PTHR45765:SF1">
    <property type="entry name" value="METHIONINE--TRNA LIGASE, CYTOPLASMIC"/>
    <property type="match status" value="1"/>
</dbReference>
<organism evidence="17 18">
    <name type="scientific">Ascodesmis nigricans</name>
    <dbReference type="NCBI Taxonomy" id="341454"/>
    <lineage>
        <taxon>Eukaryota</taxon>
        <taxon>Fungi</taxon>
        <taxon>Dikarya</taxon>
        <taxon>Ascomycota</taxon>
        <taxon>Pezizomycotina</taxon>
        <taxon>Pezizomycetes</taxon>
        <taxon>Pezizales</taxon>
        <taxon>Ascodesmidaceae</taxon>
        <taxon>Ascodesmis</taxon>
    </lineage>
</organism>
<dbReference type="PRINTS" id="PR01041">
    <property type="entry name" value="TRNASYNTHMET"/>
</dbReference>
<dbReference type="GO" id="GO:0006431">
    <property type="term" value="P:methionyl-tRNA aminoacylation"/>
    <property type="evidence" value="ECO:0007669"/>
    <property type="project" value="InterPro"/>
</dbReference>
<feature type="compositionally biased region" description="Basic and acidic residues" evidence="13">
    <location>
        <begin position="807"/>
        <end position="827"/>
    </location>
</feature>
<comment type="subcellular location">
    <subcellularLocation>
        <location evidence="1">Cytoplasm</location>
    </subcellularLocation>
</comment>
<dbReference type="InterPro" id="IPR029038">
    <property type="entry name" value="MetRS_Zn"/>
</dbReference>
<dbReference type="Gene3D" id="3.40.50.620">
    <property type="entry name" value="HUPs"/>
    <property type="match status" value="1"/>
</dbReference>
<comment type="catalytic activity">
    <reaction evidence="11">
        <text>tRNA(Met) + L-methionine + ATP = L-methionyl-tRNA(Met) + AMP + diphosphate</text>
        <dbReference type="Rhea" id="RHEA:13481"/>
        <dbReference type="Rhea" id="RHEA-COMP:9667"/>
        <dbReference type="Rhea" id="RHEA-COMP:9698"/>
        <dbReference type="ChEBI" id="CHEBI:30616"/>
        <dbReference type="ChEBI" id="CHEBI:33019"/>
        <dbReference type="ChEBI" id="CHEBI:57844"/>
        <dbReference type="ChEBI" id="CHEBI:78442"/>
        <dbReference type="ChEBI" id="CHEBI:78530"/>
        <dbReference type="ChEBI" id="CHEBI:456215"/>
        <dbReference type="EC" id="6.1.1.10"/>
    </reaction>
</comment>
<dbReference type="CDD" id="cd00814">
    <property type="entry name" value="MetRS_core"/>
    <property type="match status" value="1"/>
</dbReference>
<dbReference type="SUPFAM" id="SSF52374">
    <property type="entry name" value="Nucleotidylyl transferase"/>
    <property type="match status" value="1"/>
</dbReference>
<gene>
    <name evidence="17" type="ORF">EX30DRAFT_325636</name>
</gene>
<dbReference type="GO" id="GO:0017102">
    <property type="term" value="C:methionyl glutamyl tRNA synthetase complex"/>
    <property type="evidence" value="ECO:0007669"/>
    <property type="project" value="UniProtKB-ARBA"/>
</dbReference>
<dbReference type="InterPro" id="IPR014729">
    <property type="entry name" value="Rossmann-like_a/b/a_fold"/>
</dbReference>
<keyword evidence="4" id="KW-0963">Cytoplasm</keyword>
<dbReference type="FunFam" id="1.10.730.10:FF:000037">
    <property type="entry name" value="Methionyl-tRNA synthetase"/>
    <property type="match status" value="1"/>
</dbReference>
<evidence type="ECO:0000256" key="13">
    <source>
        <dbReference type="SAM" id="MobiDB-lite"/>
    </source>
</evidence>
<proteinExistence type="inferred from homology"/>
<keyword evidence="7 12" id="KW-0067">ATP-binding</keyword>
<evidence type="ECO:0000256" key="12">
    <source>
        <dbReference type="RuleBase" id="RU363039"/>
    </source>
</evidence>
<keyword evidence="14" id="KW-1133">Transmembrane helix</keyword>
<feature type="transmembrane region" description="Helical" evidence="14">
    <location>
        <begin position="706"/>
        <end position="728"/>
    </location>
</feature>
<evidence type="ECO:0000256" key="2">
    <source>
        <dbReference type="ARBA" id="ARBA00005594"/>
    </source>
</evidence>
<dbReference type="AlphaFoldDB" id="A0A4S2N6E6"/>
<dbReference type="GO" id="GO:0010494">
    <property type="term" value="C:cytoplasmic stress granule"/>
    <property type="evidence" value="ECO:0007669"/>
    <property type="project" value="UniProtKB-ARBA"/>
</dbReference>
<sequence length="827" mass="92558">MASLKLDIPVPAPKDSEAFTSSLKAVLASEAFQAQIQTAPAPGQQHASLEVPREHKGLIESNAITRYLSKAGKNPWTASHNEYLKDSALIEFEETVLSGSVKSPTEALTKAEAVITKYGFADSPAGAAPSPGSIILFSRIYNAATSTNIEQFPTLAKWFKVTIDQPWAKTGIEKVAASTAVKPTKRSKGPAKEEDVSNRIYVTKIKEGQQMNVPAAGEKILPVPGQRNILITSALPYVNNVPHLGNIIGSVLSADAFARYAKARNYNTLFVCGTDEYGTATETKALEEKVTPRELCDKYNALHTAIYKWFDIGFDYFGRTTTDAQTEISQEMFLKLHENGFLIEESMTQLYCEKHESFLADRFVEGTCPRPNCGYNDARGDQCDACGNLLDPKDLIEPRCKLDGATPILRESQHIFLDLEKLQPEVQAWMEKSSTDGKWSSNGVGITNSWLKEGLHKRCITRDLKWGVPVPLKGFEGKVFYVWFDACIGYVSITANYTSEWKKWWRNKEAQTQLYQFMGKDNVPFHTIVFPATQIGTRDNDWTMLHHISTTEYLQYEGGKFSKSRGIGVFGNSAEETGVAPDVWRYYLLSSRPETGDSQFSWKEFITKNNSELLANLGNFVNRLIKFVNAKYSGAVPDYTKSIQDPLFAPYKESINNLLGQYVADLEAVHIRSGLEKVMLISAEGNRFLQDNKLDNNLFNNFPEKAAAVVGYGLNLIYLISAIVYPYMPATAISITKQLNVPLRRIPDTWEPVDILPGHVIGKAAYLFSNIDPKMEEIWRTKYGGKQLAEVKAEEKDRKKKKKSKGKKEPKEAVTDEKKKEVQVEVR</sequence>
<keyword evidence="14" id="KW-0472">Membrane</keyword>
<dbReference type="STRING" id="341454.A0A4S2N6E6"/>
<dbReference type="CDD" id="cd07957">
    <property type="entry name" value="Anticodon_Ia_Met"/>
    <property type="match status" value="1"/>
</dbReference>
<evidence type="ECO:0000256" key="7">
    <source>
        <dbReference type="ARBA" id="ARBA00022840"/>
    </source>
</evidence>
<dbReference type="Pfam" id="PF09334">
    <property type="entry name" value="tRNA-synt_1g"/>
    <property type="match status" value="1"/>
</dbReference>
<evidence type="ECO:0000256" key="3">
    <source>
        <dbReference type="ARBA" id="ARBA00012838"/>
    </source>
</evidence>
<evidence type="ECO:0000259" key="16">
    <source>
        <dbReference type="Pfam" id="PF19303"/>
    </source>
</evidence>
<dbReference type="InterPro" id="IPR015413">
    <property type="entry name" value="Methionyl/Leucyl_tRNA_Synth"/>
</dbReference>
<dbReference type="SUPFAM" id="SSF47323">
    <property type="entry name" value="Anticodon-binding domain of a subclass of class I aminoacyl-tRNA synthetases"/>
    <property type="match status" value="1"/>
</dbReference>
<dbReference type="InterPro" id="IPR041872">
    <property type="entry name" value="Anticodon_Met"/>
</dbReference>
<dbReference type="InterPro" id="IPR033911">
    <property type="entry name" value="MetRS_core"/>
</dbReference>
<dbReference type="GO" id="GO:0017101">
    <property type="term" value="C:aminoacyl-tRNA synthetase multienzyme complex"/>
    <property type="evidence" value="ECO:0007669"/>
    <property type="project" value="TreeGrafter"/>
</dbReference>
<dbReference type="EC" id="6.1.1.10" evidence="3"/>
<evidence type="ECO:0000256" key="6">
    <source>
        <dbReference type="ARBA" id="ARBA00022741"/>
    </source>
</evidence>
<dbReference type="GO" id="GO:0005829">
    <property type="term" value="C:cytosol"/>
    <property type="evidence" value="ECO:0007669"/>
    <property type="project" value="TreeGrafter"/>
</dbReference>
<keyword evidence="9 12" id="KW-0030">Aminoacyl-tRNA synthetase</keyword>
<dbReference type="InterPro" id="IPR014758">
    <property type="entry name" value="Met-tRNA_synth"/>
</dbReference>
<reference evidence="17 18" key="1">
    <citation type="submission" date="2019-04" db="EMBL/GenBank/DDBJ databases">
        <title>Comparative genomics and transcriptomics to analyze fruiting body development in filamentous ascomycetes.</title>
        <authorList>
            <consortium name="DOE Joint Genome Institute"/>
            <person name="Lutkenhaus R."/>
            <person name="Traeger S."/>
            <person name="Breuer J."/>
            <person name="Kuo A."/>
            <person name="Lipzen A."/>
            <person name="Pangilinan J."/>
            <person name="Dilworth D."/>
            <person name="Sandor L."/>
            <person name="Poggeler S."/>
            <person name="Barry K."/>
            <person name="Grigoriev I.V."/>
            <person name="Nowrousian M."/>
        </authorList>
    </citation>
    <scope>NUCLEOTIDE SEQUENCE [LARGE SCALE GENOMIC DNA]</scope>
    <source>
        <strain evidence="17 18">CBS 389.68</strain>
    </source>
</reference>
<evidence type="ECO:0000259" key="15">
    <source>
        <dbReference type="Pfam" id="PF09334"/>
    </source>
</evidence>
<evidence type="ECO:0000256" key="4">
    <source>
        <dbReference type="ARBA" id="ARBA00022490"/>
    </source>
</evidence>
<evidence type="ECO:0000256" key="8">
    <source>
        <dbReference type="ARBA" id="ARBA00022917"/>
    </source>
</evidence>
<evidence type="ECO:0000256" key="5">
    <source>
        <dbReference type="ARBA" id="ARBA00022598"/>
    </source>
</evidence>
<dbReference type="InterPro" id="IPR009080">
    <property type="entry name" value="tRNAsynth_Ia_anticodon-bd"/>
</dbReference>
<name>A0A4S2N6E6_9PEZI</name>
<feature type="region of interest" description="Disordered" evidence="13">
    <location>
        <begin position="790"/>
        <end position="827"/>
    </location>
</feature>
<dbReference type="Gene3D" id="2.20.28.20">
    <property type="entry name" value="Methionyl-tRNA synthetase, Zn-domain"/>
    <property type="match status" value="1"/>
</dbReference>
<dbReference type="Gene3D" id="1.10.730.10">
    <property type="entry name" value="Isoleucyl-tRNA Synthetase, Domain 1"/>
    <property type="match status" value="1"/>
</dbReference>
<dbReference type="OrthoDB" id="5844513at2759"/>
<dbReference type="PROSITE" id="PS00178">
    <property type="entry name" value="AA_TRNA_LIGASE_I"/>
    <property type="match status" value="1"/>
</dbReference>
<dbReference type="GO" id="GO:0004825">
    <property type="term" value="F:methionine-tRNA ligase activity"/>
    <property type="evidence" value="ECO:0007669"/>
    <property type="project" value="UniProtKB-EC"/>
</dbReference>